<evidence type="ECO:0000313" key="5">
    <source>
        <dbReference type="Proteomes" id="UP000603200"/>
    </source>
</evidence>
<protein>
    <submittedName>
        <fullName evidence="4">Amino acid ABC transporter substrate-binding protein</fullName>
    </submittedName>
</protein>
<keyword evidence="5" id="KW-1185">Reference proteome</keyword>
<accession>A0ABQ3ZXV7</accession>
<dbReference type="SUPFAM" id="SSF53822">
    <property type="entry name" value="Periplasmic binding protein-like I"/>
    <property type="match status" value="1"/>
</dbReference>
<reference evidence="4 5" key="1">
    <citation type="submission" date="2021-01" db="EMBL/GenBank/DDBJ databases">
        <title>Whole genome shotgun sequence of Actinoplanes humidus NBRC 14915.</title>
        <authorList>
            <person name="Komaki H."/>
            <person name="Tamura T."/>
        </authorList>
    </citation>
    <scope>NUCLEOTIDE SEQUENCE [LARGE SCALE GENOMIC DNA]</scope>
    <source>
        <strain evidence="4 5">NBRC 14915</strain>
    </source>
</reference>
<organism evidence="4 5">
    <name type="scientific">Winogradskya humida</name>
    <dbReference type="NCBI Taxonomy" id="113566"/>
    <lineage>
        <taxon>Bacteria</taxon>
        <taxon>Bacillati</taxon>
        <taxon>Actinomycetota</taxon>
        <taxon>Actinomycetes</taxon>
        <taxon>Micromonosporales</taxon>
        <taxon>Micromonosporaceae</taxon>
        <taxon>Winogradskya</taxon>
    </lineage>
</organism>
<sequence length="437" mass="46736">MDWPKWTGVPLAEVSLLMPSRLAKILALSTILVTAGCAPSQGNDDDGDSSAIPSKIVIGSTLPLTGSESKTGGRFKQGYDLAIEQENADGGVDLGGKKVPVELNLLDDTTDQAKAVNLAQRLITQDKVNFFLGTYSTALVEAQSTVAEQNKIPYVNGGGAATSIYAKGFQWVFGTLAPVENLANTEMEWIDQQQAAGKLPKPARVALIWENTSHGKDFRKGIQDFTRAHGTNYQVVTDESFALDGKDFSAILSKVRAAKPDLFMVDAHLPDFITMQRQYLSSNMCTKVLTYGARGSEADARTALGQDGVSYVLSAVWWNKQLGNTGLNKAFVDSFKAKYGTDPEWYQAQGYEAARALLTSIAKAGSVDKSKVRDQLAGLDIESILPGGRLSFPAANGGQADYPFVVQQNLPDGTSPIVYPADVATGQGVAPNPNCKG</sequence>
<gene>
    <name evidence="4" type="ORF">Ahu01nite_065470</name>
</gene>
<evidence type="ECO:0000256" key="1">
    <source>
        <dbReference type="ARBA" id="ARBA00010062"/>
    </source>
</evidence>
<comment type="caution">
    <text evidence="4">The sequence shown here is derived from an EMBL/GenBank/DDBJ whole genome shotgun (WGS) entry which is preliminary data.</text>
</comment>
<feature type="domain" description="Leucine-binding protein" evidence="3">
    <location>
        <begin position="56"/>
        <end position="408"/>
    </location>
</feature>
<dbReference type="CDD" id="cd06338">
    <property type="entry name" value="PBP1_ABC_ligand_binding-like"/>
    <property type="match status" value="1"/>
</dbReference>
<dbReference type="EMBL" id="BOMN01000091">
    <property type="protein sequence ID" value="GIE23445.1"/>
    <property type="molecule type" value="Genomic_DNA"/>
</dbReference>
<dbReference type="PANTHER" id="PTHR30483">
    <property type="entry name" value="LEUCINE-SPECIFIC-BINDING PROTEIN"/>
    <property type="match status" value="1"/>
</dbReference>
<name>A0ABQ3ZXV7_9ACTN</name>
<dbReference type="PANTHER" id="PTHR30483:SF37">
    <property type="entry name" value="ABC TRANSPORTER SUBSTRATE-BINDING PROTEIN"/>
    <property type="match status" value="1"/>
</dbReference>
<evidence type="ECO:0000256" key="2">
    <source>
        <dbReference type="ARBA" id="ARBA00022729"/>
    </source>
</evidence>
<evidence type="ECO:0000259" key="3">
    <source>
        <dbReference type="Pfam" id="PF13458"/>
    </source>
</evidence>
<dbReference type="InterPro" id="IPR051010">
    <property type="entry name" value="BCAA_transport"/>
</dbReference>
<evidence type="ECO:0000313" key="4">
    <source>
        <dbReference type="EMBL" id="GIE23445.1"/>
    </source>
</evidence>
<dbReference type="InterPro" id="IPR028082">
    <property type="entry name" value="Peripla_BP_I"/>
</dbReference>
<comment type="similarity">
    <text evidence="1">Belongs to the leucine-binding protein family.</text>
</comment>
<dbReference type="Gene3D" id="3.40.50.2300">
    <property type="match status" value="2"/>
</dbReference>
<dbReference type="Pfam" id="PF13458">
    <property type="entry name" value="Peripla_BP_6"/>
    <property type="match status" value="1"/>
</dbReference>
<keyword evidence="2" id="KW-0732">Signal</keyword>
<proteinExistence type="inferred from homology"/>
<dbReference type="Proteomes" id="UP000603200">
    <property type="component" value="Unassembled WGS sequence"/>
</dbReference>
<dbReference type="InterPro" id="IPR028081">
    <property type="entry name" value="Leu-bd"/>
</dbReference>